<sequence>MNKFLVKFFYNADMLFMALFIIAAVVVDIPWLTITTAIVLLLFGIAGVVYALLTRNGRPENYIYICALDAIIGLVAVIWGIVGGWWY</sequence>
<keyword evidence="1" id="KW-1133">Transmembrane helix</keyword>
<keyword evidence="1" id="KW-0472">Membrane</keyword>
<reference evidence="2" key="2">
    <citation type="journal article" date="2021" name="Sci. Rep.">
        <title>The distribution of antibiotic resistance genes in chicken gut microbiota commensals.</title>
        <authorList>
            <person name="Juricova H."/>
            <person name="Matiasovicova J."/>
            <person name="Kubasova T."/>
            <person name="Cejkova D."/>
            <person name="Rychlik I."/>
        </authorList>
    </citation>
    <scope>NUCLEOTIDE SEQUENCE</scope>
    <source>
        <strain evidence="2">An824</strain>
    </source>
</reference>
<comment type="caution">
    <text evidence="2">The sequence shown here is derived from an EMBL/GenBank/DDBJ whole genome shotgun (WGS) entry which is preliminary data.</text>
</comment>
<name>A0A938WX28_9BACT</name>
<proteinExistence type="predicted"/>
<accession>A0A938WX28</accession>
<gene>
    <name evidence="2" type="ORF">H6A34_14145</name>
</gene>
<feature type="transmembrane region" description="Helical" evidence="1">
    <location>
        <begin position="62"/>
        <end position="86"/>
    </location>
</feature>
<dbReference type="RefSeq" id="WP_021948302.1">
    <property type="nucleotide sequence ID" value="NZ_JACJJG010000183.1"/>
</dbReference>
<dbReference type="Proteomes" id="UP000706891">
    <property type="component" value="Unassembled WGS sequence"/>
</dbReference>
<evidence type="ECO:0000256" key="1">
    <source>
        <dbReference type="SAM" id="Phobius"/>
    </source>
</evidence>
<feature type="transmembrane region" description="Helical" evidence="1">
    <location>
        <begin position="7"/>
        <end position="26"/>
    </location>
</feature>
<keyword evidence="1" id="KW-0812">Transmembrane</keyword>
<evidence type="ECO:0000313" key="2">
    <source>
        <dbReference type="EMBL" id="MBM6675000.1"/>
    </source>
</evidence>
<keyword evidence="3" id="KW-1185">Reference proteome</keyword>
<protein>
    <submittedName>
        <fullName evidence="2">Uncharacterized protein</fullName>
    </submittedName>
</protein>
<evidence type="ECO:0000313" key="3">
    <source>
        <dbReference type="Proteomes" id="UP000706891"/>
    </source>
</evidence>
<dbReference type="EMBL" id="JACJJG010000183">
    <property type="protein sequence ID" value="MBM6675000.1"/>
    <property type="molecule type" value="Genomic_DNA"/>
</dbReference>
<feature type="transmembrane region" description="Helical" evidence="1">
    <location>
        <begin position="32"/>
        <end position="53"/>
    </location>
</feature>
<organism evidence="2 3">
    <name type="scientific">Marseilla massiliensis</name>
    <dbReference type="NCBI Taxonomy" id="1841864"/>
    <lineage>
        <taxon>Bacteria</taxon>
        <taxon>Pseudomonadati</taxon>
        <taxon>Bacteroidota</taxon>
        <taxon>Bacteroidia</taxon>
        <taxon>Bacteroidales</taxon>
        <taxon>Prevotellaceae</taxon>
        <taxon>Marseilla</taxon>
    </lineage>
</organism>
<dbReference type="AlphaFoldDB" id="A0A938WX28"/>
<reference evidence="2" key="1">
    <citation type="submission" date="2020-08" db="EMBL/GenBank/DDBJ databases">
        <authorList>
            <person name="Cejkova D."/>
            <person name="Kubasova T."/>
            <person name="Jahodarova E."/>
            <person name="Rychlik I."/>
        </authorList>
    </citation>
    <scope>NUCLEOTIDE SEQUENCE</scope>
    <source>
        <strain evidence="2">An824</strain>
    </source>
</reference>